<dbReference type="Gene3D" id="6.10.250.1900">
    <property type="match status" value="1"/>
</dbReference>
<dbReference type="GO" id="GO:0051233">
    <property type="term" value="C:spindle midzone"/>
    <property type="evidence" value="ECO:0007669"/>
    <property type="project" value="TreeGrafter"/>
</dbReference>
<keyword evidence="8" id="KW-0131">Cell cycle</keyword>
<feature type="coiled-coil region" evidence="10">
    <location>
        <begin position="31"/>
        <end position="62"/>
    </location>
</feature>
<evidence type="ECO:0000256" key="2">
    <source>
        <dbReference type="ARBA" id="ARBA00004584"/>
    </source>
</evidence>
<reference evidence="12" key="1">
    <citation type="submission" date="2025-08" db="UniProtKB">
        <authorList>
            <consortium name="Ensembl"/>
        </authorList>
    </citation>
    <scope>IDENTIFICATION</scope>
</reference>
<dbReference type="OMA" id="NCTWGLY"/>
<feature type="domain" description="Borealin N-terminal" evidence="11">
    <location>
        <begin position="26"/>
        <end position="80"/>
    </location>
</feature>
<keyword evidence="7" id="KW-0539">Nucleus</keyword>
<dbReference type="PANTHER" id="PTHR16040">
    <property type="entry name" value="AUSTRALIN, ISOFORM A-RELATED"/>
    <property type="match status" value="1"/>
</dbReference>
<evidence type="ECO:0000256" key="5">
    <source>
        <dbReference type="ARBA" id="ARBA00022618"/>
    </source>
</evidence>
<keyword evidence="9" id="KW-0137">Centromere</keyword>
<evidence type="ECO:0000256" key="6">
    <source>
        <dbReference type="ARBA" id="ARBA00022776"/>
    </source>
</evidence>
<keyword evidence="13" id="KW-1185">Reference proteome</keyword>
<protein>
    <recommendedName>
        <fullName evidence="11">Borealin N-terminal domain-containing protein</fullName>
    </recommendedName>
</protein>
<dbReference type="GO" id="GO:0005634">
    <property type="term" value="C:nucleus"/>
    <property type="evidence" value="ECO:0007669"/>
    <property type="project" value="UniProtKB-SubCell"/>
</dbReference>
<keyword evidence="5" id="KW-0132">Cell division</keyword>
<keyword evidence="4" id="KW-0158">Chromosome</keyword>
<dbReference type="Proteomes" id="UP000261340">
    <property type="component" value="Unplaced"/>
</dbReference>
<dbReference type="Ensembl" id="ENSACIT00000031677.1">
    <property type="protein sequence ID" value="ENSACIP00000030870.1"/>
    <property type="gene ID" value="ENSACIG00000023871.1"/>
</dbReference>
<evidence type="ECO:0000256" key="8">
    <source>
        <dbReference type="ARBA" id="ARBA00023306"/>
    </source>
</evidence>
<proteinExistence type="inferred from homology"/>
<name>A0A3Q0T9R3_AMPCI</name>
<dbReference type="GO" id="GO:0000070">
    <property type="term" value="P:mitotic sister chromatid segregation"/>
    <property type="evidence" value="ECO:0007669"/>
    <property type="project" value="TreeGrafter"/>
</dbReference>
<evidence type="ECO:0000256" key="3">
    <source>
        <dbReference type="ARBA" id="ARBA00009914"/>
    </source>
</evidence>
<dbReference type="AlphaFoldDB" id="A0A3Q0T9R3"/>
<evidence type="ECO:0000256" key="7">
    <source>
        <dbReference type="ARBA" id="ARBA00023242"/>
    </source>
</evidence>
<dbReference type="GeneTree" id="ENSGT00940000178571"/>
<dbReference type="InterPro" id="IPR018867">
    <property type="entry name" value="Cell_div_borealin"/>
</dbReference>
<evidence type="ECO:0000256" key="1">
    <source>
        <dbReference type="ARBA" id="ARBA00004123"/>
    </source>
</evidence>
<comment type="similarity">
    <text evidence="3">Belongs to the borealin family.</text>
</comment>
<evidence type="ECO:0000256" key="4">
    <source>
        <dbReference type="ARBA" id="ARBA00022454"/>
    </source>
</evidence>
<sequence>MPLRRARNARNVQSKEELSREMRHSKLTLFIQQFEKEAQERMNELEAKMENMLATVEKVFKVELMKMPPALQNTLIGDLISGKSSLIMISAPSLKNTDRLLSLTEEEVSASEVSIAMKVSWVSSLNCTWGLYFYFPDNHQIHFHLLQSELREMPQPLRRMPSKRGERRLFFFFSF</sequence>
<keyword evidence="10" id="KW-0175">Coiled coil</keyword>
<accession>A0A3Q0T9R3</accession>
<dbReference type="Pfam" id="PF10444">
    <property type="entry name" value="Nbl1_Borealin_N"/>
    <property type="match status" value="1"/>
</dbReference>
<dbReference type="PANTHER" id="PTHR16040:SF10">
    <property type="entry name" value="BOREALIN-2"/>
    <property type="match status" value="1"/>
</dbReference>
<dbReference type="GO" id="GO:0051301">
    <property type="term" value="P:cell division"/>
    <property type="evidence" value="ECO:0007669"/>
    <property type="project" value="UniProtKB-KW"/>
</dbReference>
<dbReference type="STRING" id="61819.ENSACIP00000030870"/>
<dbReference type="GO" id="GO:0000775">
    <property type="term" value="C:chromosome, centromeric region"/>
    <property type="evidence" value="ECO:0007669"/>
    <property type="project" value="UniProtKB-SubCell"/>
</dbReference>
<keyword evidence="6" id="KW-0498">Mitosis</keyword>
<evidence type="ECO:0000313" key="13">
    <source>
        <dbReference type="Proteomes" id="UP000261340"/>
    </source>
</evidence>
<evidence type="ECO:0000256" key="9">
    <source>
        <dbReference type="ARBA" id="ARBA00023328"/>
    </source>
</evidence>
<evidence type="ECO:0000256" key="10">
    <source>
        <dbReference type="SAM" id="Coils"/>
    </source>
</evidence>
<dbReference type="InterPro" id="IPR018851">
    <property type="entry name" value="Borealin_N"/>
</dbReference>
<reference evidence="12" key="2">
    <citation type="submission" date="2025-09" db="UniProtKB">
        <authorList>
            <consortium name="Ensembl"/>
        </authorList>
    </citation>
    <scope>IDENTIFICATION</scope>
</reference>
<evidence type="ECO:0000313" key="12">
    <source>
        <dbReference type="Ensembl" id="ENSACIP00000030870.1"/>
    </source>
</evidence>
<comment type="subcellular location">
    <subcellularLocation>
        <location evidence="2">Chromosome</location>
        <location evidence="2">Centromere</location>
    </subcellularLocation>
    <subcellularLocation>
        <location evidence="1">Nucleus</location>
    </subcellularLocation>
</comment>
<evidence type="ECO:0000259" key="11">
    <source>
        <dbReference type="Pfam" id="PF10444"/>
    </source>
</evidence>
<organism evidence="12 13">
    <name type="scientific">Amphilophus citrinellus</name>
    <name type="common">Midas cichlid</name>
    <name type="synonym">Cichlasoma citrinellum</name>
    <dbReference type="NCBI Taxonomy" id="61819"/>
    <lineage>
        <taxon>Eukaryota</taxon>
        <taxon>Metazoa</taxon>
        <taxon>Chordata</taxon>
        <taxon>Craniata</taxon>
        <taxon>Vertebrata</taxon>
        <taxon>Euteleostomi</taxon>
        <taxon>Actinopterygii</taxon>
        <taxon>Neopterygii</taxon>
        <taxon>Teleostei</taxon>
        <taxon>Neoteleostei</taxon>
        <taxon>Acanthomorphata</taxon>
        <taxon>Ovalentaria</taxon>
        <taxon>Cichlomorphae</taxon>
        <taxon>Cichliformes</taxon>
        <taxon>Cichlidae</taxon>
        <taxon>New World cichlids</taxon>
        <taxon>Cichlasomatinae</taxon>
        <taxon>Heroini</taxon>
        <taxon>Amphilophus</taxon>
    </lineage>
</organism>
<dbReference type="GO" id="GO:0032133">
    <property type="term" value="C:chromosome passenger complex"/>
    <property type="evidence" value="ECO:0007669"/>
    <property type="project" value="TreeGrafter"/>
</dbReference>